<evidence type="ECO:0000313" key="8">
    <source>
        <dbReference type="EMBL" id="WQD78363.1"/>
    </source>
</evidence>
<protein>
    <submittedName>
        <fullName evidence="8">MFS transporter</fullName>
    </submittedName>
</protein>
<dbReference type="SUPFAM" id="SSF103473">
    <property type="entry name" value="MFS general substrate transporter"/>
    <property type="match status" value="1"/>
</dbReference>
<dbReference type="PANTHER" id="PTHR43791">
    <property type="entry name" value="PERMEASE-RELATED"/>
    <property type="match status" value="1"/>
</dbReference>
<feature type="transmembrane region" description="Helical" evidence="6">
    <location>
        <begin position="252"/>
        <end position="274"/>
    </location>
</feature>
<dbReference type="EMBL" id="CP139965">
    <property type="protein sequence ID" value="WQD78363.1"/>
    <property type="molecule type" value="Genomic_DNA"/>
</dbReference>
<keyword evidence="9" id="KW-1185">Reference proteome</keyword>
<evidence type="ECO:0000256" key="2">
    <source>
        <dbReference type="ARBA" id="ARBA00022448"/>
    </source>
</evidence>
<feature type="transmembrane region" description="Helical" evidence="6">
    <location>
        <begin position="372"/>
        <end position="391"/>
    </location>
</feature>
<evidence type="ECO:0000256" key="1">
    <source>
        <dbReference type="ARBA" id="ARBA00004141"/>
    </source>
</evidence>
<name>A0ABZ0WM38_9BURK</name>
<feature type="transmembrane region" description="Helical" evidence="6">
    <location>
        <begin position="28"/>
        <end position="51"/>
    </location>
</feature>
<dbReference type="InterPro" id="IPR011701">
    <property type="entry name" value="MFS"/>
</dbReference>
<keyword evidence="2" id="KW-0813">Transport</keyword>
<feature type="transmembrane region" description="Helical" evidence="6">
    <location>
        <begin position="318"/>
        <end position="338"/>
    </location>
</feature>
<feature type="transmembrane region" description="Helical" evidence="6">
    <location>
        <begin position="119"/>
        <end position="140"/>
    </location>
</feature>
<evidence type="ECO:0000256" key="5">
    <source>
        <dbReference type="ARBA" id="ARBA00023136"/>
    </source>
</evidence>
<feature type="transmembrane region" description="Helical" evidence="6">
    <location>
        <begin position="411"/>
        <end position="429"/>
    </location>
</feature>
<evidence type="ECO:0000259" key="7">
    <source>
        <dbReference type="PROSITE" id="PS50850"/>
    </source>
</evidence>
<evidence type="ECO:0000256" key="6">
    <source>
        <dbReference type="SAM" id="Phobius"/>
    </source>
</evidence>
<proteinExistence type="predicted"/>
<feature type="transmembrane region" description="Helical" evidence="6">
    <location>
        <begin position="152"/>
        <end position="175"/>
    </location>
</feature>
<feature type="transmembrane region" description="Helical" evidence="6">
    <location>
        <begin position="344"/>
        <end position="365"/>
    </location>
</feature>
<dbReference type="InterPro" id="IPR036259">
    <property type="entry name" value="MFS_trans_sf"/>
</dbReference>
<dbReference type="PROSITE" id="PS50850">
    <property type="entry name" value="MFS"/>
    <property type="match status" value="1"/>
</dbReference>
<organism evidence="8 9">
    <name type="scientific">Paraburkholderia kururiensis</name>
    <dbReference type="NCBI Taxonomy" id="984307"/>
    <lineage>
        <taxon>Bacteria</taxon>
        <taxon>Pseudomonadati</taxon>
        <taxon>Pseudomonadota</taxon>
        <taxon>Betaproteobacteria</taxon>
        <taxon>Burkholderiales</taxon>
        <taxon>Burkholderiaceae</taxon>
        <taxon>Paraburkholderia</taxon>
    </lineage>
</organism>
<sequence>MTPVDPPSVPLTQLDDEEVTYARVTRRILPFLCLCFVIAFLDRINISFAKLQMVSELGWSEQIYGLGAGMFFVAYFICEIPSNLIMLRVGARRWIARIMVTWALLTAAMSVVHSPTSFYVIRFLIGAAEAGFFPGVILYLTYWYPAKRRSHIIALFMTAIPIAGVLGGLVSGWILSSLDRYHGLSGWQWLFIVESIPSLLVGIAALLYLDDGIESAKWLTPTQKALLRSQLAQDNAGKSKHSIGAALTSGRVWLLALVYFGSSMGQYGFGFWLPTIIRQTGVASPVQISLLSAIPYAFGVVAMLWVGRSADRRREHRFHFAVPAALGALGLVGCGLYAGNTVLALTALTIACMGLSCLAPVFWAIPTAMLDGAAAAAGIALINCLGNLAGFVSPSMMGWMKDHTGSTNPGMAVIAAWLLLAAAIVIVVCRRVKAMDSGTSEGNRPGVLTST</sequence>
<reference evidence="8 9" key="1">
    <citation type="submission" date="2023-12" db="EMBL/GenBank/DDBJ databases">
        <title>Genome sequencing and assembly of bacterial species from a model synthetic community.</title>
        <authorList>
            <person name="Hogle S.L."/>
        </authorList>
    </citation>
    <scope>NUCLEOTIDE SEQUENCE [LARGE SCALE GENOMIC DNA]</scope>
    <source>
        <strain evidence="8 9">HAMBI 2494</strain>
    </source>
</reference>
<keyword evidence="3 6" id="KW-0812">Transmembrane</keyword>
<feature type="transmembrane region" description="Helical" evidence="6">
    <location>
        <begin position="94"/>
        <end position="113"/>
    </location>
</feature>
<evidence type="ECO:0000256" key="3">
    <source>
        <dbReference type="ARBA" id="ARBA00022692"/>
    </source>
</evidence>
<evidence type="ECO:0000256" key="4">
    <source>
        <dbReference type="ARBA" id="ARBA00022989"/>
    </source>
</evidence>
<dbReference type="CDD" id="cd17319">
    <property type="entry name" value="MFS_ExuT_GudP_like"/>
    <property type="match status" value="1"/>
</dbReference>
<evidence type="ECO:0000313" key="9">
    <source>
        <dbReference type="Proteomes" id="UP001325479"/>
    </source>
</evidence>
<keyword evidence="5 6" id="KW-0472">Membrane</keyword>
<gene>
    <name evidence="8" type="ORF">U0042_01190</name>
</gene>
<dbReference type="Proteomes" id="UP001325479">
    <property type="component" value="Chromosome"/>
</dbReference>
<feature type="domain" description="Major facilitator superfamily (MFS) profile" evidence="7">
    <location>
        <begin position="28"/>
        <end position="433"/>
    </location>
</feature>
<dbReference type="PANTHER" id="PTHR43791:SF36">
    <property type="entry name" value="TRANSPORTER, PUTATIVE (AFU_ORTHOLOGUE AFUA_6G08340)-RELATED"/>
    <property type="match status" value="1"/>
</dbReference>
<dbReference type="Gene3D" id="1.20.1250.20">
    <property type="entry name" value="MFS general substrate transporter like domains"/>
    <property type="match status" value="2"/>
</dbReference>
<feature type="transmembrane region" description="Helical" evidence="6">
    <location>
        <begin position="286"/>
        <end position="306"/>
    </location>
</feature>
<keyword evidence="4 6" id="KW-1133">Transmembrane helix</keyword>
<dbReference type="InterPro" id="IPR020846">
    <property type="entry name" value="MFS_dom"/>
</dbReference>
<feature type="transmembrane region" description="Helical" evidence="6">
    <location>
        <begin position="63"/>
        <end position="82"/>
    </location>
</feature>
<comment type="subcellular location">
    <subcellularLocation>
        <location evidence="1">Membrane</location>
        <topology evidence="1">Multi-pass membrane protein</topology>
    </subcellularLocation>
</comment>
<feature type="transmembrane region" description="Helical" evidence="6">
    <location>
        <begin position="187"/>
        <end position="209"/>
    </location>
</feature>
<dbReference type="Pfam" id="PF07690">
    <property type="entry name" value="MFS_1"/>
    <property type="match status" value="1"/>
</dbReference>
<dbReference type="RefSeq" id="WP_114812390.1">
    <property type="nucleotide sequence ID" value="NZ_CP139965.1"/>
</dbReference>
<accession>A0ABZ0WM38</accession>